<proteinExistence type="predicted"/>
<feature type="compositionally biased region" description="Basic residues" evidence="1">
    <location>
        <begin position="243"/>
        <end position="259"/>
    </location>
</feature>
<protein>
    <submittedName>
        <fullName evidence="2">Uncharacterized protein</fullName>
    </submittedName>
</protein>
<feature type="region of interest" description="Disordered" evidence="1">
    <location>
        <begin position="236"/>
        <end position="259"/>
    </location>
</feature>
<reference evidence="3" key="1">
    <citation type="submission" date="2017-03" db="EMBL/GenBank/DDBJ databases">
        <title>Phytopthora megakarya and P. palmivora, two closely related causual agents of cacao black pod achieved similar genome size and gene model numbers by different mechanisms.</title>
        <authorList>
            <person name="Ali S."/>
            <person name="Shao J."/>
            <person name="Larry D.J."/>
            <person name="Kronmiller B."/>
            <person name="Shen D."/>
            <person name="Strem M.D."/>
            <person name="Melnick R.L."/>
            <person name="Guiltinan M.J."/>
            <person name="Tyler B.M."/>
            <person name="Meinhardt L.W."/>
            <person name="Bailey B.A."/>
        </authorList>
    </citation>
    <scope>NUCLEOTIDE SEQUENCE [LARGE SCALE GENOMIC DNA]</scope>
    <source>
        <strain evidence="3">zdho120</strain>
    </source>
</reference>
<organism evidence="2 3">
    <name type="scientific">Phytophthora megakarya</name>
    <dbReference type="NCBI Taxonomy" id="4795"/>
    <lineage>
        <taxon>Eukaryota</taxon>
        <taxon>Sar</taxon>
        <taxon>Stramenopiles</taxon>
        <taxon>Oomycota</taxon>
        <taxon>Peronosporomycetes</taxon>
        <taxon>Peronosporales</taxon>
        <taxon>Peronosporaceae</taxon>
        <taxon>Phytophthora</taxon>
    </lineage>
</organism>
<dbReference type="OrthoDB" id="94901at2759"/>
<dbReference type="PANTHER" id="PTHR38899:SF1">
    <property type="entry name" value="PROTEIN KINASE"/>
    <property type="match status" value="1"/>
</dbReference>
<comment type="caution">
    <text evidence="2">The sequence shown here is derived from an EMBL/GenBank/DDBJ whole genome shotgun (WGS) entry which is preliminary data.</text>
</comment>
<dbReference type="AlphaFoldDB" id="A0A225W1R4"/>
<accession>A0A225W1R4</accession>
<dbReference type="EMBL" id="NBNE01002073">
    <property type="protein sequence ID" value="OWZ11626.1"/>
    <property type="molecule type" value="Genomic_DNA"/>
</dbReference>
<dbReference type="Proteomes" id="UP000198211">
    <property type="component" value="Unassembled WGS sequence"/>
</dbReference>
<name>A0A225W1R4_9STRA</name>
<gene>
    <name evidence="2" type="ORF">PHMEG_00015321</name>
</gene>
<sequence>MTPRIATPYTRQNNKPNTCPNVFTNKKEMAVINWEHVLVPISFLNDQLGLAANIEMAVMRYQNSQDHRHTLHAIEDGIMELLAETMRRVNGPVFIVSEYPTSYVELVSSLFFPRLTAALRSSTDGIYVVGTPNTQLSSGELPLWKVNVLRTAIFEHLFAGASREEAINLLKSAAPGSIKVLALCANFTDAAAVSAVHSIAPNATLQLQTVEHLLCSSFRGQLDLLLQYVKTNTGLLQRTPQRNPRRQSARSMPRSKNRR</sequence>
<dbReference type="PANTHER" id="PTHR38899">
    <property type="entry name" value="DOMAIN OOKINETE PROTEIN, PUTATIVE-RELATED"/>
    <property type="match status" value="1"/>
</dbReference>
<evidence type="ECO:0000313" key="2">
    <source>
        <dbReference type="EMBL" id="OWZ11626.1"/>
    </source>
</evidence>
<keyword evidence="3" id="KW-1185">Reference proteome</keyword>
<evidence type="ECO:0000313" key="3">
    <source>
        <dbReference type="Proteomes" id="UP000198211"/>
    </source>
</evidence>
<evidence type="ECO:0000256" key="1">
    <source>
        <dbReference type="SAM" id="MobiDB-lite"/>
    </source>
</evidence>